<accession>A0ABW4KZ73</accession>
<proteinExistence type="predicted"/>
<keyword evidence="3" id="KW-1185">Reference proteome</keyword>
<protein>
    <submittedName>
        <fullName evidence="2">Haloacid dehalogenase type II</fullName>
    </submittedName>
</protein>
<dbReference type="PANTHER" id="PTHR43316:SF3">
    <property type="entry name" value="HALOACID DEHALOGENASE, TYPE II (AFU_ORTHOLOGUE AFUA_2G07750)-RELATED"/>
    <property type="match status" value="1"/>
</dbReference>
<sequence length="241" mass="25585">MTSTPLIRRPALVFDILGTLIDQAGSLRDRLREATGLDANSATRAAARWLDVVADHERAINNGSRPFAPSHVLDREAVDHLVRTDAIPASAAEALADTSERLNPWPDSVAGIDRLARMRPVLGLSNAGRRTLSGLSAHTGLRWHQVLSAEDAAAYKPDPAVYATAMAAVPADSGTPIMVAAHAWDLRAAATAGMRTAYVPRPDGDPPRPGERFDLHAADLADLADQLQRLDQASGFGGPVS</sequence>
<dbReference type="InterPro" id="IPR051540">
    <property type="entry name" value="S-2-haloacid_dehalogenase"/>
</dbReference>
<dbReference type="Pfam" id="PF00702">
    <property type="entry name" value="Hydrolase"/>
    <property type="match status" value="1"/>
</dbReference>
<dbReference type="PANTHER" id="PTHR43316">
    <property type="entry name" value="HYDROLASE, HALOACID DELAHOGENASE-RELATED"/>
    <property type="match status" value="1"/>
</dbReference>
<dbReference type="SUPFAM" id="SSF56784">
    <property type="entry name" value="HAD-like"/>
    <property type="match status" value="1"/>
</dbReference>
<dbReference type="EMBL" id="JBHUEE010000001">
    <property type="protein sequence ID" value="MFD1716688.1"/>
    <property type="molecule type" value="Genomic_DNA"/>
</dbReference>
<dbReference type="PRINTS" id="PR00413">
    <property type="entry name" value="HADHALOGNASE"/>
</dbReference>
<comment type="caution">
    <text evidence="2">The sequence shown here is derived from an EMBL/GenBank/DDBJ whole genome shotgun (WGS) entry which is preliminary data.</text>
</comment>
<dbReference type="RefSeq" id="WP_388002114.1">
    <property type="nucleotide sequence ID" value="NZ_JBHUEE010000001.1"/>
</dbReference>
<organism evidence="2 3">
    <name type="scientific">Georgenia deserti</name>
    <dbReference type="NCBI Taxonomy" id="2093781"/>
    <lineage>
        <taxon>Bacteria</taxon>
        <taxon>Bacillati</taxon>
        <taxon>Actinomycetota</taxon>
        <taxon>Actinomycetes</taxon>
        <taxon>Micrococcales</taxon>
        <taxon>Bogoriellaceae</taxon>
        <taxon>Georgenia</taxon>
    </lineage>
</organism>
<dbReference type="InterPro" id="IPR023214">
    <property type="entry name" value="HAD_sf"/>
</dbReference>
<dbReference type="InterPro" id="IPR006328">
    <property type="entry name" value="2-HAD"/>
</dbReference>
<dbReference type="InterPro" id="IPR006439">
    <property type="entry name" value="HAD-SF_hydro_IA"/>
</dbReference>
<name>A0ABW4KZ73_9MICO</name>
<dbReference type="Gene3D" id="3.40.50.1000">
    <property type="entry name" value="HAD superfamily/HAD-like"/>
    <property type="match status" value="1"/>
</dbReference>
<dbReference type="Gene3D" id="1.10.150.750">
    <property type="match status" value="1"/>
</dbReference>
<reference evidence="3" key="1">
    <citation type="journal article" date="2019" name="Int. J. Syst. Evol. Microbiol.">
        <title>The Global Catalogue of Microorganisms (GCM) 10K type strain sequencing project: providing services to taxonomists for standard genome sequencing and annotation.</title>
        <authorList>
            <consortium name="The Broad Institute Genomics Platform"/>
            <consortium name="The Broad Institute Genome Sequencing Center for Infectious Disease"/>
            <person name="Wu L."/>
            <person name="Ma J."/>
        </authorList>
    </citation>
    <scope>NUCLEOTIDE SEQUENCE [LARGE SCALE GENOMIC DNA]</scope>
    <source>
        <strain evidence="3">JCM 17130</strain>
    </source>
</reference>
<gene>
    <name evidence="2" type="ORF">ACFSE6_02490</name>
</gene>
<evidence type="ECO:0000313" key="3">
    <source>
        <dbReference type="Proteomes" id="UP001597277"/>
    </source>
</evidence>
<dbReference type="Proteomes" id="UP001597277">
    <property type="component" value="Unassembled WGS sequence"/>
</dbReference>
<dbReference type="NCBIfam" id="TIGR01493">
    <property type="entry name" value="HAD-SF-IA-v2"/>
    <property type="match status" value="1"/>
</dbReference>
<keyword evidence="1" id="KW-0378">Hydrolase</keyword>
<evidence type="ECO:0000256" key="1">
    <source>
        <dbReference type="ARBA" id="ARBA00022801"/>
    </source>
</evidence>
<dbReference type="NCBIfam" id="TIGR01428">
    <property type="entry name" value="HAD_type_II"/>
    <property type="match status" value="1"/>
</dbReference>
<evidence type="ECO:0000313" key="2">
    <source>
        <dbReference type="EMBL" id="MFD1716688.1"/>
    </source>
</evidence>
<dbReference type="InterPro" id="IPR036412">
    <property type="entry name" value="HAD-like_sf"/>
</dbReference>